<keyword evidence="4" id="KW-1185">Reference proteome</keyword>
<dbReference type="PANTHER" id="PTHR11324:SF16">
    <property type="entry name" value="PDZ DOMAIN-CONTAINING PROTEIN 2"/>
    <property type="match status" value="1"/>
</dbReference>
<dbReference type="Proteomes" id="UP000708208">
    <property type="component" value="Unassembled WGS sequence"/>
</dbReference>
<dbReference type="PROSITE" id="PS50106">
    <property type="entry name" value="PDZ"/>
    <property type="match status" value="2"/>
</dbReference>
<dbReference type="AlphaFoldDB" id="A0A8J2KQ59"/>
<protein>
    <recommendedName>
        <fullName evidence="2">PDZ domain-containing protein</fullName>
    </recommendedName>
</protein>
<evidence type="ECO:0000313" key="3">
    <source>
        <dbReference type="EMBL" id="CAG7729581.1"/>
    </source>
</evidence>
<sequence length="1200" mass="129616">MPTKESGSEQVLTGNKEDASRDDDNGTTKSEKENKGEWTSGKSRQLELLSGAECKLREKTNGFASLHRKPSASEENLGDVEQKMWKDEFYLNVKGCCVRKCATLKGNKSRGVDRVESLKGMLLSKTSRSPARILKKDGKTGTNEFNGNSSKDTRHKTSPLFRSCSTSTLPSYVAGDDPATDLDLSPNGKKIDKNSNRSLTGSDSGATTPSALLSNTSELSSNGTVSKMVLLGSSTHYTSCPSGSPSKKAVSVDNIASMLSSCGGNDVTSPLSKKFGFPHGFVRSKLSVLPEEAHHHQHPQKQVGLKLVSSVSSDSVHLTTTTHSSSLNSSSSKESSNSDSSRNSSQPSSSSTGTKSFTGKALAMMQRFGTASNSLAKGRSRSKSPATSGSRQRQPLEFGAGVLAHKKYTPNSNSSARVIKSASSSCEMLDLDSIRISDPNTLHNSDCLTRSPHHDLSAEREINCQNNSESCQSQGDVLSQPKLSSSSLTPSCGGQPGTGISTYISSNESGYDSDSTKNTDEMTVNGTVQKPKEAQDESNPQPLPTFLISPESDLNLPFKGVGPRVWDFDKNLTIRQVEKPIKTAVVRRKSDLANAVIARQQILSPSKNPSPCRTLSEQQEGRCRKTGVVMQEGGFDNSQKSFVFSQLCPNQSTRVEGVYSSLPSNNNSQSQPLYGSSGGGGLKQNRIQCMESREIFRLCVGKDTFPPNPPFGQELNNSPPPPPPQVSCNKKRFQLLHVTKSGEESLGISLVSRVLKGTVEHVVQCIYPASAAQRDGRIEVGDELVNVNGKRLRGLGSEEALLALEAAAINCPQMELLIARENSQNVSSTDFRLDEPLLPYALKSTQEPQIRAGYMANETEINSTGDYEAVIKGSEDDAPYESSCMKLGAPASLLTSLPTTPKTSTLPGQSAQSRTGFYYSHETILEQSDESFSEDLPSTVTPTRKGITRKVSMPSSFACDCSSPQGNFPDNSSVIKSNTVSLRRKTSRPPTINSHLSPSITDESGQWSMRNRRHSTMTYYNTDADAITNNTAHPTLTYRSMSNQGNEEGNCANNESINYYLTTNLCTLPRKPKQKPKPTTLISPYFYKMHTVTFEKGSGRKGLGFSIVGGTDSPKGNMGIFVKTIFPTGQAAEFRTLVEGDEILTVNGTPLQGLSHAEAIGMFKKIKTGQVVLEVARRTAGQKSRSPKSKSCDDLESIDD</sequence>
<feature type="region of interest" description="Disordered" evidence="1">
    <location>
        <begin position="316"/>
        <end position="356"/>
    </location>
</feature>
<feature type="compositionally biased region" description="Polar residues" evidence="1">
    <location>
        <begin position="383"/>
        <end position="393"/>
    </location>
</feature>
<organism evidence="3 4">
    <name type="scientific">Allacma fusca</name>
    <dbReference type="NCBI Taxonomy" id="39272"/>
    <lineage>
        <taxon>Eukaryota</taxon>
        <taxon>Metazoa</taxon>
        <taxon>Ecdysozoa</taxon>
        <taxon>Arthropoda</taxon>
        <taxon>Hexapoda</taxon>
        <taxon>Collembola</taxon>
        <taxon>Symphypleona</taxon>
        <taxon>Sminthuridae</taxon>
        <taxon>Allacma</taxon>
    </lineage>
</organism>
<feature type="domain" description="PDZ" evidence="2">
    <location>
        <begin position="1091"/>
        <end position="1165"/>
    </location>
</feature>
<dbReference type="Pfam" id="PF00595">
    <property type="entry name" value="PDZ"/>
    <property type="match status" value="2"/>
</dbReference>
<feature type="compositionally biased region" description="Polar residues" evidence="1">
    <location>
        <begin position="196"/>
        <end position="218"/>
    </location>
</feature>
<name>A0A8J2KQ59_9HEXA</name>
<evidence type="ECO:0000256" key="1">
    <source>
        <dbReference type="SAM" id="MobiDB-lite"/>
    </source>
</evidence>
<feature type="compositionally biased region" description="Low complexity" evidence="1">
    <location>
        <begin position="660"/>
        <end position="673"/>
    </location>
</feature>
<feature type="region of interest" description="Disordered" evidence="1">
    <location>
        <begin position="126"/>
        <end position="162"/>
    </location>
</feature>
<feature type="region of interest" description="Disordered" evidence="1">
    <location>
        <begin position="1178"/>
        <end position="1200"/>
    </location>
</feature>
<gene>
    <name evidence="3" type="ORF">AFUS01_LOCUS18282</name>
</gene>
<dbReference type="CDD" id="cd00136">
    <property type="entry name" value="PDZ_canonical"/>
    <property type="match status" value="1"/>
</dbReference>
<evidence type="ECO:0000313" key="4">
    <source>
        <dbReference type="Proteomes" id="UP000708208"/>
    </source>
</evidence>
<feature type="region of interest" description="Disordered" evidence="1">
    <location>
        <begin position="370"/>
        <end position="396"/>
    </location>
</feature>
<feature type="region of interest" description="Disordered" evidence="1">
    <location>
        <begin position="658"/>
        <end position="679"/>
    </location>
</feature>
<comment type="caution">
    <text evidence="3">The sequence shown here is derived from an EMBL/GenBank/DDBJ whole genome shotgun (WGS) entry which is preliminary data.</text>
</comment>
<evidence type="ECO:0000259" key="2">
    <source>
        <dbReference type="PROSITE" id="PS50106"/>
    </source>
</evidence>
<dbReference type="OrthoDB" id="6022711at2759"/>
<dbReference type="EMBL" id="CAJVCH010180843">
    <property type="protein sequence ID" value="CAG7729581.1"/>
    <property type="molecule type" value="Genomic_DNA"/>
</dbReference>
<feature type="region of interest" description="Disordered" evidence="1">
    <location>
        <begin position="467"/>
        <end position="522"/>
    </location>
</feature>
<dbReference type="PANTHER" id="PTHR11324">
    <property type="entry name" value="IL16-RELATED"/>
    <property type="match status" value="1"/>
</dbReference>
<dbReference type="InterPro" id="IPR001478">
    <property type="entry name" value="PDZ"/>
</dbReference>
<reference evidence="3" key="1">
    <citation type="submission" date="2021-06" db="EMBL/GenBank/DDBJ databases">
        <authorList>
            <person name="Hodson N. C."/>
            <person name="Mongue J. A."/>
            <person name="Jaron S. K."/>
        </authorList>
    </citation>
    <scope>NUCLEOTIDE SEQUENCE</scope>
</reference>
<feature type="compositionally biased region" description="Polar residues" evidence="1">
    <location>
        <begin position="988"/>
        <end position="1006"/>
    </location>
</feature>
<feature type="compositionally biased region" description="Polar residues" evidence="1">
    <location>
        <begin position="140"/>
        <end position="150"/>
    </location>
</feature>
<feature type="compositionally biased region" description="Basic and acidic residues" evidence="1">
    <location>
        <begin position="15"/>
        <end position="36"/>
    </location>
</feature>
<dbReference type="CDD" id="cd06759">
    <property type="entry name" value="PDZ3_PDZD2-PDZ1_hPro-IL-16-like"/>
    <property type="match status" value="1"/>
</dbReference>
<accession>A0A8J2KQ59</accession>
<feature type="region of interest" description="Disordered" evidence="1">
    <location>
        <begin position="1"/>
        <end position="43"/>
    </location>
</feature>
<feature type="compositionally biased region" description="Polar residues" evidence="1">
    <location>
        <begin position="467"/>
        <end position="513"/>
    </location>
</feature>
<feature type="region of interest" description="Disordered" evidence="1">
    <location>
        <begin position="979"/>
        <end position="1006"/>
    </location>
</feature>
<proteinExistence type="predicted"/>
<feature type="domain" description="PDZ" evidence="2">
    <location>
        <begin position="735"/>
        <end position="807"/>
    </location>
</feature>
<dbReference type="SMART" id="SM00228">
    <property type="entry name" value="PDZ"/>
    <property type="match status" value="2"/>
</dbReference>
<feature type="region of interest" description="Disordered" evidence="1">
    <location>
        <begin position="175"/>
        <end position="218"/>
    </location>
</feature>